<evidence type="ECO:0000256" key="1">
    <source>
        <dbReference type="SAM" id="MobiDB-lite"/>
    </source>
</evidence>
<sequence>MTGHSGASSTEGSHREEEWDELKEQIRQEKEARLRQEEEIRKEREARLAMEERQKVFEDFMKRFNNGNPPPPLC</sequence>
<reference evidence="2" key="1">
    <citation type="submission" date="2023-03" db="EMBL/GenBank/DDBJ databases">
        <title>Chromosome-scale reference genome and RAD-based genetic map of yellow starthistle (Centaurea solstitialis) reveal putative structural variation and QTLs associated with invader traits.</title>
        <authorList>
            <person name="Reatini B."/>
            <person name="Cang F.A."/>
            <person name="Jiang Q."/>
            <person name="Mckibben M.T.W."/>
            <person name="Barker M.S."/>
            <person name="Rieseberg L.H."/>
            <person name="Dlugosch K.M."/>
        </authorList>
    </citation>
    <scope>NUCLEOTIDE SEQUENCE</scope>
    <source>
        <strain evidence="2">CAN-66</strain>
        <tissue evidence="2">Leaf</tissue>
    </source>
</reference>
<feature type="compositionally biased region" description="Basic and acidic residues" evidence="1">
    <location>
        <begin position="12"/>
        <end position="23"/>
    </location>
</feature>
<evidence type="ECO:0000313" key="2">
    <source>
        <dbReference type="EMBL" id="KAJ9548084.1"/>
    </source>
</evidence>
<dbReference type="Proteomes" id="UP001172457">
    <property type="component" value="Chromosome 5"/>
</dbReference>
<proteinExistence type="predicted"/>
<comment type="caution">
    <text evidence="2">The sequence shown here is derived from an EMBL/GenBank/DDBJ whole genome shotgun (WGS) entry which is preliminary data.</text>
</comment>
<organism evidence="2 3">
    <name type="scientific">Centaurea solstitialis</name>
    <name type="common">yellow star-thistle</name>
    <dbReference type="NCBI Taxonomy" id="347529"/>
    <lineage>
        <taxon>Eukaryota</taxon>
        <taxon>Viridiplantae</taxon>
        <taxon>Streptophyta</taxon>
        <taxon>Embryophyta</taxon>
        <taxon>Tracheophyta</taxon>
        <taxon>Spermatophyta</taxon>
        <taxon>Magnoliopsida</taxon>
        <taxon>eudicotyledons</taxon>
        <taxon>Gunneridae</taxon>
        <taxon>Pentapetalae</taxon>
        <taxon>asterids</taxon>
        <taxon>campanulids</taxon>
        <taxon>Asterales</taxon>
        <taxon>Asteraceae</taxon>
        <taxon>Carduoideae</taxon>
        <taxon>Cardueae</taxon>
        <taxon>Centaureinae</taxon>
        <taxon>Centaurea</taxon>
    </lineage>
</organism>
<dbReference type="AlphaFoldDB" id="A0AA38SSM0"/>
<feature type="compositionally biased region" description="Polar residues" evidence="1">
    <location>
        <begin position="1"/>
        <end position="11"/>
    </location>
</feature>
<feature type="region of interest" description="Disordered" evidence="1">
    <location>
        <begin position="1"/>
        <end position="23"/>
    </location>
</feature>
<protein>
    <submittedName>
        <fullName evidence="2">Uncharacterized protein</fullName>
    </submittedName>
</protein>
<keyword evidence="3" id="KW-1185">Reference proteome</keyword>
<gene>
    <name evidence="2" type="ORF">OSB04_020627</name>
</gene>
<accession>A0AA38SSM0</accession>
<evidence type="ECO:0000313" key="3">
    <source>
        <dbReference type="Proteomes" id="UP001172457"/>
    </source>
</evidence>
<name>A0AA38SSM0_9ASTR</name>
<dbReference type="EMBL" id="JARYMX010000005">
    <property type="protein sequence ID" value="KAJ9548084.1"/>
    <property type="molecule type" value="Genomic_DNA"/>
</dbReference>